<dbReference type="InterPro" id="IPR011701">
    <property type="entry name" value="MFS"/>
</dbReference>
<keyword evidence="4 7" id="KW-0812">Transmembrane</keyword>
<dbReference type="PANTHER" id="PTHR43124:SF3">
    <property type="entry name" value="CHLORAMPHENICOL EFFLUX PUMP RV0191"/>
    <property type="match status" value="1"/>
</dbReference>
<dbReference type="PANTHER" id="PTHR43124">
    <property type="entry name" value="PURINE EFFLUX PUMP PBUE"/>
    <property type="match status" value="1"/>
</dbReference>
<dbReference type="GO" id="GO:0005886">
    <property type="term" value="C:plasma membrane"/>
    <property type="evidence" value="ECO:0007669"/>
    <property type="project" value="UniProtKB-SubCell"/>
</dbReference>
<dbReference type="CDD" id="cd17474">
    <property type="entry name" value="MFS_YfmO_like"/>
    <property type="match status" value="1"/>
</dbReference>
<evidence type="ECO:0000259" key="8">
    <source>
        <dbReference type="PROSITE" id="PS50850"/>
    </source>
</evidence>
<keyword evidence="2" id="KW-0813">Transport</keyword>
<dbReference type="Proteomes" id="UP001418804">
    <property type="component" value="Unassembled WGS sequence"/>
</dbReference>
<feature type="transmembrane region" description="Helical" evidence="7">
    <location>
        <begin position="214"/>
        <end position="235"/>
    </location>
</feature>
<dbReference type="InterPro" id="IPR036259">
    <property type="entry name" value="MFS_trans_sf"/>
</dbReference>
<keyword evidence="3" id="KW-1003">Cell membrane</keyword>
<feature type="transmembrane region" description="Helical" evidence="7">
    <location>
        <begin position="76"/>
        <end position="103"/>
    </location>
</feature>
<feature type="transmembrane region" description="Helical" evidence="7">
    <location>
        <begin position="301"/>
        <end position="323"/>
    </location>
</feature>
<evidence type="ECO:0000256" key="6">
    <source>
        <dbReference type="ARBA" id="ARBA00023136"/>
    </source>
</evidence>
<feature type="transmembrane region" description="Helical" evidence="7">
    <location>
        <begin position="343"/>
        <end position="363"/>
    </location>
</feature>
<feature type="transmembrane region" description="Helical" evidence="7">
    <location>
        <begin position="165"/>
        <end position="185"/>
    </location>
</feature>
<feature type="domain" description="Major facilitator superfamily (MFS) profile" evidence="8">
    <location>
        <begin position="11"/>
        <end position="391"/>
    </location>
</feature>
<dbReference type="SUPFAM" id="SSF103473">
    <property type="entry name" value="MFS general substrate transporter"/>
    <property type="match status" value="1"/>
</dbReference>
<evidence type="ECO:0000256" key="3">
    <source>
        <dbReference type="ARBA" id="ARBA00022475"/>
    </source>
</evidence>
<evidence type="ECO:0000256" key="7">
    <source>
        <dbReference type="SAM" id="Phobius"/>
    </source>
</evidence>
<comment type="subcellular location">
    <subcellularLocation>
        <location evidence="1">Cell membrane</location>
        <topology evidence="1">Multi-pass membrane protein</topology>
    </subcellularLocation>
</comment>
<dbReference type="Gene3D" id="1.20.1720.10">
    <property type="entry name" value="Multidrug resistance protein D"/>
    <property type="match status" value="1"/>
</dbReference>
<name>A0ABD5KZ20_PRIAR</name>
<protein>
    <submittedName>
        <fullName evidence="9">MFS transporter</fullName>
    </submittedName>
</protein>
<proteinExistence type="predicted"/>
<keyword evidence="5 7" id="KW-1133">Transmembrane helix</keyword>
<evidence type="ECO:0000313" key="9">
    <source>
        <dbReference type="EMBL" id="MEN3156506.1"/>
    </source>
</evidence>
<evidence type="ECO:0000256" key="2">
    <source>
        <dbReference type="ARBA" id="ARBA00022448"/>
    </source>
</evidence>
<feature type="transmembrane region" description="Helical" evidence="7">
    <location>
        <begin position="247"/>
        <end position="266"/>
    </location>
</feature>
<reference evidence="9 10" key="1">
    <citation type="submission" date="2024-05" db="EMBL/GenBank/DDBJ databases">
        <title>The mechanism of isolation and screening of efficient mineral weathering bacteria priestia aryabhattai c4-10 with weathered biotite.</title>
        <authorList>
            <person name="Yang S."/>
        </authorList>
    </citation>
    <scope>NUCLEOTIDE SEQUENCE [LARGE SCALE GENOMIC DNA]</scope>
    <source>
        <strain evidence="9 10">C4-10</strain>
    </source>
</reference>
<feature type="transmembrane region" description="Helical" evidence="7">
    <location>
        <begin position="273"/>
        <end position="295"/>
    </location>
</feature>
<accession>A0ABD5KZ20</accession>
<gene>
    <name evidence="9" type="ORF">ABDD91_27080</name>
</gene>
<feature type="transmembrane region" description="Helical" evidence="7">
    <location>
        <begin position="9"/>
        <end position="29"/>
    </location>
</feature>
<dbReference type="Pfam" id="PF07690">
    <property type="entry name" value="MFS_1"/>
    <property type="match status" value="1"/>
</dbReference>
<dbReference type="InterPro" id="IPR050189">
    <property type="entry name" value="MFS_Efflux_Transporters"/>
</dbReference>
<dbReference type="AlphaFoldDB" id="A0ABD5KZ20"/>
<dbReference type="PRINTS" id="PR01036">
    <property type="entry name" value="TCRTETB"/>
</dbReference>
<feature type="transmembrane region" description="Helical" evidence="7">
    <location>
        <begin position="109"/>
        <end position="127"/>
    </location>
</feature>
<evidence type="ECO:0000313" key="10">
    <source>
        <dbReference type="Proteomes" id="UP001418804"/>
    </source>
</evidence>
<keyword evidence="6 7" id="KW-0472">Membrane</keyword>
<sequence length="404" mass="44646">MGHTNTKPIFILYVVCISAFFASLNQNIYSPIIPLIKDSFDVSTTLVNLTVSLFIFITAIMQIVYGTILDFKGSRLILLPSLILTVLASIGCAVTSNFTLFLVFRSLQALGTAAIPLIAAATITDLFDGEERGSAMGTYQTLLSIAPAVAPILGGFIGDRYNYDGVFWSLVGISILLLIINMLFFPKDQKKHKTSKRNGLHFYLVMAKDKMGSVLLSLSFLNFLIYFSILVYLPVLLTDHYHLNLKLVGLLYLPMTLSLIAGSLLFKYIQKKISLINIFTFTNFSIAFSVIGFGLTHTVSLLLMSLSLFIYGVGIGILTPSYATILTHQFEQNRASAMGVFNFVRYTGMSIGPILSGTLLEFLRSETMFIMFGVMFGIISIFGYLLVDNPKNTGKNRTTNKPSF</sequence>
<dbReference type="RefSeq" id="WP_243557738.1">
    <property type="nucleotide sequence ID" value="NZ_JBDIVD010000003.1"/>
</dbReference>
<feature type="transmembrane region" description="Helical" evidence="7">
    <location>
        <begin position="49"/>
        <end position="69"/>
    </location>
</feature>
<evidence type="ECO:0000256" key="1">
    <source>
        <dbReference type="ARBA" id="ARBA00004651"/>
    </source>
</evidence>
<evidence type="ECO:0000256" key="4">
    <source>
        <dbReference type="ARBA" id="ARBA00022692"/>
    </source>
</evidence>
<dbReference type="EMBL" id="JBDIVD010000003">
    <property type="protein sequence ID" value="MEN3156506.1"/>
    <property type="molecule type" value="Genomic_DNA"/>
</dbReference>
<evidence type="ECO:0000256" key="5">
    <source>
        <dbReference type="ARBA" id="ARBA00022989"/>
    </source>
</evidence>
<dbReference type="PROSITE" id="PS50850">
    <property type="entry name" value="MFS"/>
    <property type="match status" value="1"/>
</dbReference>
<organism evidence="9 10">
    <name type="scientific">Priestia aryabhattai</name>
    <name type="common">Bacillus aryabhattai</name>
    <dbReference type="NCBI Taxonomy" id="412384"/>
    <lineage>
        <taxon>Bacteria</taxon>
        <taxon>Bacillati</taxon>
        <taxon>Bacillota</taxon>
        <taxon>Bacilli</taxon>
        <taxon>Bacillales</taxon>
        <taxon>Bacillaceae</taxon>
        <taxon>Priestia</taxon>
    </lineage>
</organism>
<dbReference type="InterPro" id="IPR020846">
    <property type="entry name" value="MFS_dom"/>
</dbReference>
<feature type="transmembrane region" description="Helical" evidence="7">
    <location>
        <begin position="369"/>
        <end position="387"/>
    </location>
</feature>
<reference evidence="9 10" key="2">
    <citation type="submission" date="2024-05" db="EMBL/GenBank/DDBJ databases">
        <authorList>
            <person name="Zheng X."/>
        </authorList>
    </citation>
    <scope>NUCLEOTIDE SEQUENCE [LARGE SCALE GENOMIC DNA]</scope>
    <source>
        <strain evidence="9 10">C4-10</strain>
    </source>
</reference>
<comment type="caution">
    <text evidence="9">The sequence shown here is derived from an EMBL/GenBank/DDBJ whole genome shotgun (WGS) entry which is preliminary data.</text>
</comment>